<dbReference type="InterPro" id="IPR006279">
    <property type="entry name" value="SoxD"/>
</dbReference>
<evidence type="ECO:0000313" key="2">
    <source>
        <dbReference type="Proteomes" id="UP000199180"/>
    </source>
</evidence>
<protein>
    <submittedName>
        <fullName evidence="1">Sarcosine oxidase subunit delta</fullName>
    </submittedName>
</protein>
<dbReference type="AlphaFoldDB" id="A0A1I0FQ64"/>
<sequence length="116" mass="12949">MLILTCPYCGVKAEETELQPGGEAHLKRVGPAGSDDEFEDYMFARKNAKGVHFERWRHAYGCGKWFLAARDTATLQVYGTYSAQTPHPPARIVAAIRDVHPDWQPDWTETAGADAE</sequence>
<evidence type="ECO:0000313" key="1">
    <source>
        <dbReference type="EMBL" id="SET60417.1"/>
    </source>
</evidence>
<dbReference type="GO" id="GO:0046653">
    <property type="term" value="P:tetrahydrofolate metabolic process"/>
    <property type="evidence" value="ECO:0007669"/>
    <property type="project" value="InterPro"/>
</dbReference>
<gene>
    <name evidence="1" type="ORF">SAMN04489858_1077</name>
</gene>
<dbReference type="GO" id="GO:0008115">
    <property type="term" value="F:sarcosine oxidase activity"/>
    <property type="evidence" value="ECO:0007669"/>
    <property type="project" value="InterPro"/>
</dbReference>
<name>A0A1I0FQ64_9RHOB</name>
<dbReference type="Pfam" id="PF04267">
    <property type="entry name" value="SoxD"/>
    <property type="match status" value="1"/>
</dbReference>
<organism evidence="1 2">
    <name type="scientific">Paracoccus homiensis</name>
    <dbReference type="NCBI Taxonomy" id="364199"/>
    <lineage>
        <taxon>Bacteria</taxon>
        <taxon>Pseudomonadati</taxon>
        <taxon>Pseudomonadota</taxon>
        <taxon>Alphaproteobacteria</taxon>
        <taxon>Rhodobacterales</taxon>
        <taxon>Paracoccaceae</taxon>
        <taxon>Paracoccus</taxon>
    </lineage>
</organism>
<dbReference type="EMBL" id="FOHO01000007">
    <property type="protein sequence ID" value="SET60417.1"/>
    <property type="molecule type" value="Genomic_DNA"/>
</dbReference>
<reference evidence="1 2" key="1">
    <citation type="submission" date="2016-10" db="EMBL/GenBank/DDBJ databases">
        <authorList>
            <person name="de Groot N.N."/>
        </authorList>
    </citation>
    <scope>NUCLEOTIDE SEQUENCE [LARGE SCALE GENOMIC DNA]</scope>
    <source>
        <strain evidence="1 2">DSM 17862</strain>
    </source>
</reference>
<dbReference type="STRING" id="364199.SAMN04489858_1077"/>
<dbReference type="Proteomes" id="UP000199180">
    <property type="component" value="Unassembled WGS sequence"/>
</dbReference>
<dbReference type="InterPro" id="IPR038561">
    <property type="entry name" value="SoxD_sf"/>
</dbReference>
<dbReference type="Gene3D" id="3.30.2270.10">
    <property type="entry name" value="Folate-binding superfamily"/>
    <property type="match status" value="1"/>
</dbReference>
<proteinExistence type="predicted"/>
<dbReference type="RefSeq" id="WP_090734809.1">
    <property type="nucleotide sequence ID" value="NZ_FOHO01000007.1"/>
</dbReference>
<dbReference type="OrthoDB" id="7159274at2"/>
<accession>A0A1I0FQ64</accession>
<keyword evidence="2" id="KW-1185">Reference proteome</keyword>